<dbReference type="Pfam" id="PF07719">
    <property type="entry name" value="TPR_2"/>
    <property type="match status" value="1"/>
</dbReference>
<protein>
    <submittedName>
        <fullName evidence="7">VWA domain-containing protein</fullName>
    </submittedName>
</protein>
<feature type="compositionally biased region" description="Polar residues" evidence="4">
    <location>
        <begin position="467"/>
        <end position="479"/>
    </location>
</feature>
<feature type="compositionally biased region" description="Basic and acidic residues" evidence="4">
    <location>
        <begin position="636"/>
        <end position="648"/>
    </location>
</feature>
<dbReference type="PANTHER" id="PTHR22550:SF14">
    <property type="entry name" value="VWFA DOMAIN-CONTAINING PROTEIN"/>
    <property type="match status" value="1"/>
</dbReference>
<dbReference type="RefSeq" id="WP_275594987.1">
    <property type="nucleotide sequence ID" value="NZ_CP102381.1"/>
</dbReference>
<feature type="repeat" description="TPR" evidence="3">
    <location>
        <begin position="420"/>
        <end position="453"/>
    </location>
</feature>
<feature type="compositionally biased region" description="Polar residues" evidence="4">
    <location>
        <begin position="531"/>
        <end position="633"/>
    </location>
</feature>
<dbReference type="PANTHER" id="PTHR22550">
    <property type="entry name" value="SPORE GERMINATION PROTEIN"/>
    <property type="match status" value="1"/>
</dbReference>
<feature type="compositionally biased region" description="Low complexity" evidence="4">
    <location>
        <begin position="487"/>
        <end position="516"/>
    </location>
</feature>
<keyword evidence="8" id="KW-1185">Reference proteome</keyword>
<evidence type="ECO:0000313" key="8">
    <source>
        <dbReference type="Proteomes" id="UP001222275"/>
    </source>
</evidence>
<dbReference type="EMBL" id="CP102381">
    <property type="protein sequence ID" value="WEJ62731.1"/>
    <property type="molecule type" value="Genomic_DNA"/>
</dbReference>
<feature type="region of interest" description="Disordered" evidence="4">
    <location>
        <begin position="467"/>
        <end position="658"/>
    </location>
</feature>
<feature type="transmembrane region" description="Helical" evidence="5">
    <location>
        <begin position="65"/>
        <end position="86"/>
    </location>
</feature>
<evidence type="ECO:0000256" key="1">
    <source>
        <dbReference type="ARBA" id="ARBA00022737"/>
    </source>
</evidence>
<dbReference type="Gene3D" id="1.25.40.10">
    <property type="entry name" value="Tetratricopeptide repeat domain"/>
    <property type="match status" value="1"/>
</dbReference>
<evidence type="ECO:0000256" key="5">
    <source>
        <dbReference type="SAM" id="Phobius"/>
    </source>
</evidence>
<evidence type="ECO:0000313" key="7">
    <source>
        <dbReference type="EMBL" id="WEJ62731.1"/>
    </source>
</evidence>
<keyword evidence="5" id="KW-1133">Transmembrane helix</keyword>
<name>A0ABY8CDX8_9GAMM</name>
<dbReference type="Gene3D" id="3.40.50.410">
    <property type="entry name" value="von Willebrand factor, type A domain"/>
    <property type="match status" value="1"/>
</dbReference>
<dbReference type="SUPFAM" id="SSF53300">
    <property type="entry name" value="vWA-like"/>
    <property type="match status" value="1"/>
</dbReference>
<accession>A0ABY8CDX8</accession>
<dbReference type="SMART" id="SM00028">
    <property type="entry name" value="TPR"/>
    <property type="match status" value="1"/>
</dbReference>
<dbReference type="Pfam" id="PF13519">
    <property type="entry name" value="VWA_2"/>
    <property type="match status" value="1"/>
</dbReference>
<feature type="transmembrane region" description="Helical" evidence="5">
    <location>
        <begin position="318"/>
        <end position="345"/>
    </location>
</feature>
<evidence type="ECO:0000256" key="3">
    <source>
        <dbReference type="PROSITE-ProRule" id="PRU00339"/>
    </source>
</evidence>
<organism evidence="7 8">
    <name type="scientific">Thiomicrorhabdus lithotrophica</name>
    <dbReference type="NCBI Taxonomy" id="2949997"/>
    <lineage>
        <taxon>Bacteria</taxon>
        <taxon>Pseudomonadati</taxon>
        <taxon>Pseudomonadota</taxon>
        <taxon>Gammaproteobacteria</taxon>
        <taxon>Thiotrichales</taxon>
        <taxon>Piscirickettsiaceae</taxon>
        <taxon>Thiomicrorhabdus</taxon>
    </lineage>
</organism>
<feature type="domain" description="VWFA" evidence="6">
    <location>
        <begin position="100"/>
        <end position="207"/>
    </location>
</feature>
<feature type="transmembrane region" description="Helical" evidence="5">
    <location>
        <begin position="12"/>
        <end position="29"/>
    </location>
</feature>
<dbReference type="InterPro" id="IPR013105">
    <property type="entry name" value="TPR_2"/>
</dbReference>
<proteinExistence type="predicted"/>
<dbReference type="SUPFAM" id="SSF48452">
    <property type="entry name" value="TPR-like"/>
    <property type="match status" value="1"/>
</dbReference>
<dbReference type="InterPro" id="IPR011990">
    <property type="entry name" value="TPR-like_helical_dom_sf"/>
</dbReference>
<dbReference type="InterPro" id="IPR002035">
    <property type="entry name" value="VWF_A"/>
</dbReference>
<dbReference type="InterPro" id="IPR036465">
    <property type="entry name" value="vWFA_dom_sf"/>
</dbReference>
<dbReference type="Proteomes" id="UP001222275">
    <property type="component" value="Chromosome"/>
</dbReference>
<keyword evidence="5" id="KW-0472">Membrane</keyword>
<evidence type="ECO:0000256" key="2">
    <source>
        <dbReference type="ARBA" id="ARBA00022803"/>
    </source>
</evidence>
<gene>
    <name evidence="7" type="ORF">NR989_00370</name>
</gene>
<keyword evidence="2 3" id="KW-0802">TPR repeat</keyword>
<evidence type="ECO:0000256" key="4">
    <source>
        <dbReference type="SAM" id="MobiDB-lite"/>
    </source>
</evidence>
<dbReference type="InterPro" id="IPR050768">
    <property type="entry name" value="UPF0353/GerABKA_families"/>
</dbReference>
<keyword evidence="1" id="KW-0677">Repeat</keyword>
<keyword evidence="5" id="KW-0812">Transmembrane</keyword>
<dbReference type="InterPro" id="IPR019734">
    <property type="entry name" value="TPR_rpt"/>
</dbReference>
<sequence length="686" mass="75600">MEILNSIHFLRPWWFLALLPIAWIIWRAWQVNRKQGAWHEVIDPKFRTLLLGEDASSEPSLNEKIGYMGLAAAWCLAIFALSGPWVKSIDVPAQKSQQGVVIVLDLSLSMLADDLAPNRLSRVKYKLTDLLKQHPEYATGMVAYAGSAHTISPISEDNQTLLNLLPSLSPVMMPNYGANPLLGFEQAANLLKGSNITQGHILWVTDDIESQEIDLIADWVSSHSVSMTVMTVGTESGGVVQIPNYGLLKDSNDKLIMPKLPLQRFQQLSQKSNIKWVALVPGQDSVAALLPPELASTEAQTDSEVQKEVNHPLDIGSYFLFLLIPLAALIFRRGTLLSLMVVLVLPTALFSPQPSYAEEGLSDFSAIFKSHDQQGYQAWEAKKYKAAEALFENPQWRASALYRQGKYAEAAKLFNLDKSPQGHYNRGNALALSGSLQGAHDAYEKALQLDPNFKDAQKNLAVIKNLLSQQPENNRGSQDNQEDKTGNNAQNSESPENQNEQESASSNNSNQPNSQQDNGKEPSSQSQQSSIGNQNGLDSEDGSASNQTSNQNKQTDLNETNDSAKANGISDSAASRSGNSNNDLSQQDIAETNQPGSTGNPENGDPNSQKSVAPSKLNDGNEQNTNDSQSNGGYETPKKPKLSEEEQAKQNWLKQIPDQPGLFLKRKFEYQFQQNPRSDNQTEKQW</sequence>
<dbReference type="PROSITE" id="PS50005">
    <property type="entry name" value="TPR"/>
    <property type="match status" value="1"/>
</dbReference>
<evidence type="ECO:0000259" key="6">
    <source>
        <dbReference type="Pfam" id="PF13519"/>
    </source>
</evidence>
<reference evidence="7 8" key="1">
    <citation type="submission" date="2022-06" db="EMBL/GenBank/DDBJ databases">
        <title>Thiomicrohabdus sp. nov, an obligately chemolithoautotrophic, sulfur-oxidizing bacterium isolated from beach of Guanyin Mountain. Amoy.</title>
        <authorList>
            <person name="Zhu H."/>
        </authorList>
    </citation>
    <scope>NUCLEOTIDE SEQUENCE [LARGE SCALE GENOMIC DNA]</scope>
    <source>
        <strain evidence="7 8">XGS-01</strain>
    </source>
</reference>